<dbReference type="PROSITE" id="PS00028">
    <property type="entry name" value="ZINC_FINGER_C2H2_1"/>
    <property type="match status" value="1"/>
</dbReference>
<feature type="region of interest" description="Disordered" evidence="2">
    <location>
        <begin position="1"/>
        <end position="40"/>
    </location>
</feature>
<name>A0A5B0NHE9_PUCGR</name>
<feature type="compositionally biased region" description="Polar residues" evidence="2">
    <location>
        <begin position="124"/>
        <end position="151"/>
    </location>
</feature>
<organism evidence="4 5">
    <name type="scientific">Puccinia graminis f. sp. tritici</name>
    <dbReference type="NCBI Taxonomy" id="56615"/>
    <lineage>
        <taxon>Eukaryota</taxon>
        <taxon>Fungi</taxon>
        <taxon>Dikarya</taxon>
        <taxon>Basidiomycota</taxon>
        <taxon>Pucciniomycotina</taxon>
        <taxon>Pucciniomycetes</taxon>
        <taxon>Pucciniales</taxon>
        <taxon>Pucciniaceae</taxon>
        <taxon>Puccinia</taxon>
    </lineage>
</organism>
<evidence type="ECO:0000256" key="1">
    <source>
        <dbReference type="PROSITE-ProRule" id="PRU00042"/>
    </source>
</evidence>
<evidence type="ECO:0000313" key="4">
    <source>
        <dbReference type="EMBL" id="KAA1088002.1"/>
    </source>
</evidence>
<reference evidence="4 5" key="1">
    <citation type="submission" date="2019-05" db="EMBL/GenBank/DDBJ databases">
        <title>Emergence of the Ug99 lineage of the wheat stem rust pathogen through somatic hybridization.</title>
        <authorList>
            <person name="Li F."/>
            <person name="Upadhyaya N.M."/>
            <person name="Sperschneider J."/>
            <person name="Matny O."/>
            <person name="Nguyen-Phuc H."/>
            <person name="Mago R."/>
            <person name="Raley C."/>
            <person name="Miller M.E."/>
            <person name="Silverstein K.A.T."/>
            <person name="Henningsen E."/>
            <person name="Hirsch C.D."/>
            <person name="Visser B."/>
            <person name="Pretorius Z.A."/>
            <person name="Steffenson B.J."/>
            <person name="Schwessinger B."/>
            <person name="Dodds P.N."/>
            <person name="Figueroa M."/>
        </authorList>
    </citation>
    <scope>NUCLEOTIDE SEQUENCE [LARGE SCALE GENOMIC DNA]</scope>
    <source>
        <strain evidence="4 5">Ug99</strain>
    </source>
</reference>
<feature type="compositionally biased region" description="Low complexity" evidence="2">
    <location>
        <begin position="60"/>
        <end position="79"/>
    </location>
</feature>
<keyword evidence="1" id="KW-0862">Zinc</keyword>
<keyword evidence="1" id="KW-0863">Zinc-finger</keyword>
<feature type="domain" description="C2H2-type" evidence="3">
    <location>
        <begin position="468"/>
        <end position="499"/>
    </location>
</feature>
<feature type="compositionally biased region" description="Low complexity" evidence="2">
    <location>
        <begin position="239"/>
        <end position="250"/>
    </location>
</feature>
<dbReference type="PANTHER" id="PTHR36167">
    <property type="entry name" value="C2H2 FINGER DOMAIN TRANSCRIPTION FACTOR (EUROFUNG)-RELATED"/>
    <property type="match status" value="1"/>
</dbReference>
<comment type="caution">
    <text evidence="4">The sequence shown here is derived from an EMBL/GenBank/DDBJ whole genome shotgun (WGS) entry which is preliminary data.</text>
</comment>
<protein>
    <recommendedName>
        <fullName evidence="3">C2H2-type domain-containing protein</fullName>
    </recommendedName>
</protein>
<evidence type="ECO:0000256" key="2">
    <source>
        <dbReference type="SAM" id="MobiDB-lite"/>
    </source>
</evidence>
<gene>
    <name evidence="4" type="ORF">PGTUg99_016842</name>
</gene>
<dbReference type="Proteomes" id="UP000325313">
    <property type="component" value="Unassembled WGS sequence"/>
</dbReference>
<evidence type="ECO:0000259" key="3">
    <source>
        <dbReference type="PROSITE" id="PS50157"/>
    </source>
</evidence>
<feature type="compositionally biased region" description="Polar residues" evidence="2">
    <location>
        <begin position="161"/>
        <end position="174"/>
    </location>
</feature>
<feature type="region of interest" description="Disordered" evidence="2">
    <location>
        <begin position="537"/>
        <end position="575"/>
    </location>
</feature>
<dbReference type="GO" id="GO:0006355">
    <property type="term" value="P:regulation of DNA-templated transcription"/>
    <property type="evidence" value="ECO:0007669"/>
    <property type="project" value="InterPro"/>
</dbReference>
<sequence>MQQHQPHEPFFSFTVPPKPNLLHPQHPSGASLQPSHHPHSHLLSSIITDLDCHRSHLDPSSRSPSSASPSGPSSANRPGTAGLFAFNVPSGTPSTTPSSSNTRLSPNHPPTSASSLAPSIDRPYSSSGLSLTNVLPHQSLNHSQTPGSSHAITHDHHNKSAARSSFPNSTSNLPRSGHPSPPAQMSNCAAVNVHPSRPMTAPGSAWVGSHHLGDGLDFASAHVGLFDQAPPYSLQPNGLSASTLSKTSSADFSSGLRHPTHPSPGPPSAHPGVVDPITQAPHGPSSASSDPDSILHDYAGQSVSPVRGPSATGRQSLGAHSTESTPESPDSPDADQSLGYIHSMPPNNVYHPHRPNTHSGAYNTFGRGDRFLPQQSAHPRPTTGFPQLYDPTCGYSSIPPQAHQHYAPRPPIFPTHSSQIFATGAGNYSHGPGSLEPPGQERLYNFNILPGAPRKRARRRFDEVERLYDCNYPGCAKAYGTLNHLNAHISMQKHGPKRLPQEFKEIRKEWRARKKAEAEARALALKQAANQMGATHDYNAMNGGQDSFRRHNVGVSNDSSPSGSSTSGSYVNHHIRSPAVGSGSYSAPAHSQQFALPDPHAEWYNEHRTPSTIDEQAEYLPTSTDSNPNNLLAALPPTHQSLPPSSLAITAASHDPIASFDHQQQRFAVHLGHHLPTSTPTAALLNSHLNSVHRPSQIHLSHPSSIVDHS</sequence>
<evidence type="ECO:0000313" key="5">
    <source>
        <dbReference type="Proteomes" id="UP000325313"/>
    </source>
</evidence>
<dbReference type="PANTHER" id="PTHR36167:SF3">
    <property type="entry name" value="C2H2 FINGER DOMAIN TRANSCRIPTION FACTOR (EUROFUNG)-RELATED"/>
    <property type="match status" value="1"/>
</dbReference>
<feature type="region of interest" description="Disordered" evidence="2">
    <location>
        <begin position="53"/>
        <end position="188"/>
    </location>
</feature>
<proteinExistence type="predicted"/>
<dbReference type="InterPro" id="IPR039327">
    <property type="entry name" value="CON7-like"/>
</dbReference>
<feature type="compositionally biased region" description="Low complexity" evidence="2">
    <location>
        <begin position="89"/>
        <end position="106"/>
    </location>
</feature>
<feature type="region of interest" description="Disordered" evidence="2">
    <location>
        <begin position="237"/>
        <end position="361"/>
    </location>
</feature>
<keyword evidence="1" id="KW-0479">Metal-binding</keyword>
<dbReference type="PROSITE" id="PS50157">
    <property type="entry name" value="ZINC_FINGER_C2H2_2"/>
    <property type="match status" value="1"/>
</dbReference>
<dbReference type="EMBL" id="VDEP01000408">
    <property type="protein sequence ID" value="KAA1088002.1"/>
    <property type="molecule type" value="Genomic_DNA"/>
</dbReference>
<accession>A0A5B0NHE9</accession>
<dbReference type="GO" id="GO:0008270">
    <property type="term" value="F:zinc ion binding"/>
    <property type="evidence" value="ECO:0007669"/>
    <property type="project" value="UniProtKB-KW"/>
</dbReference>
<dbReference type="AlphaFoldDB" id="A0A5B0NHE9"/>
<dbReference type="InterPro" id="IPR013087">
    <property type="entry name" value="Znf_C2H2_type"/>
</dbReference>
<feature type="compositionally biased region" description="Low complexity" evidence="2">
    <location>
        <begin position="553"/>
        <end position="572"/>
    </location>
</feature>